<keyword evidence="2" id="KW-1185">Reference proteome</keyword>
<dbReference type="KEGG" id="dmm:dnm_049420"/>
<organism evidence="1 2">
    <name type="scientific">Desulfonema magnum</name>
    <dbReference type="NCBI Taxonomy" id="45655"/>
    <lineage>
        <taxon>Bacteria</taxon>
        <taxon>Pseudomonadati</taxon>
        <taxon>Thermodesulfobacteriota</taxon>
        <taxon>Desulfobacteria</taxon>
        <taxon>Desulfobacterales</taxon>
        <taxon>Desulfococcaceae</taxon>
        <taxon>Desulfonema</taxon>
    </lineage>
</organism>
<reference evidence="1" key="1">
    <citation type="journal article" date="2021" name="Microb. Physiol.">
        <title>Proteogenomic Insights into the Physiology of Marine, Sulfate-Reducing, Filamentous Desulfonema limicola and Desulfonema magnum.</title>
        <authorList>
            <person name="Schnaars V."/>
            <person name="Wohlbrand L."/>
            <person name="Scheve S."/>
            <person name="Hinrichs C."/>
            <person name="Reinhardt R."/>
            <person name="Rabus R."/>
        </authorList>
    </citation>
    <scope>NUCLEOTIDE SEQUENCE</scope>
    <source>
        <strain evidence="1">4be13</strain>
    </source>
</reference>
<protein>
    <submittedName>
        <fullName evidence="1">Uncharacterized protein</fullName>
    </submittedName>
</protein>
<dbReference type="AlphaFoldDB" id="A0A975BNV9"/>
<accession>A0A975BNV9</accession>
<dbReference type="EMBL" id="CP061800">
    <property type="protein sequence ID" value="QTA88895.1"/>
    <property type="molecule type" value="Genomic_DNA"/>
</dbReference>
<gene>
    <name evidence="1" type="ORF">dnm_049420</name>
</gene>
<name>A0A975BNV9_9BACT</name>
<dbReference type="Proteomes" id="UP000663722">
    <property type="component" value="Chromosome"/>
</dbReference>
<proteinExistence type="predicted"/>
<evidence type="ECO:0000313" key="1">
    <source>
        <dbReference type="EMBL" id="QTA88895.1"/>
    </source>
</evidence>
<sequence>MFFCSWQVSFSEIFYLIYYGTGVKKQENISKKIMSQKIFYIQQFA</sequence>
<evidence type="ECO:0000313" key="2">
    <source>
        <dbReference type="Proteomes" id="UP000663722"/>
    </source>
</evidence>